<evidence type="ECO:0000256" key="3">
    <source>
        <dbReference type="ARBA" id="ARBA00006006"/>
    </source>
</evidence>
<dbReference type="GO" id="GO:0008270">
    <property type="term" value="F:zinc ion binding"/>
    <property type="evidence" value="ECO:0007669"/>
    <property type="project" value="InterPro"/>
</dbReference>
<dbReference type="OrthoDB" id="3227768at2759"/>
<evidence type="ECO:0000256" key="5">
    <source>
        <dbReference type="ARBA" id="ARBA00022525"/>
    </source>
</evidence>
<dbReference type="GO" id="GO:0022857">
    <property type="term" value="F:transmembrane transporter activity"/>
    <property type="evidence" value="ECO:0007669"/>
    <property type="project" value="InterPro"/>
</dbReference>
<dbReference type="InterPro" id="IPR020846">
    <property type="entry name" value="MFS_dom"/>
</dbReference>
<evidence type="ECO:0000256" key="15">
    <source>
        <dbReference type="ARBA" id="ARBA00023145"/>
    </source>
</evidence>
<dbReference type="PANTHER" id="PTHR33478:SF1">
    <property type="entry name" value="EXTRACELLULAR METALLOPROTEINASE MEP"/>
    <property type="match status" value="1"/>
</dbReference>
<dbReference type="Pfam" id="PF02128">
    <property type="entry name" value="Peptidase_M36"/>
    <property type="match status" value="1"/>
</dbReference>
<comment type="caution">
    <text evidence="21">The sequence shown here is derived from an EMBL/GenBank/DDBJ whole genome shotgun (WGS) entry which is preliminary data.</text>
</comment>
<evidence type="ECO:0000256" key="17">
    <source>
        <dbReference type="PIRSR" id="PIRSR601842-2"/>
    </source>
</evidence>
<feature type="region of interest" description="Disordered" evidence="18">
    <location>
        <begin position="1"/>
        <end position="56"/>
    </location>
</feature>
<feature type="compositionally biased region" description="Acidic residues" evidence="18">
    <location>
        <begin position="2032"/>
        <end position="2041"/>
    </location>
</feature>
<dbReference type="PROSITE" id="PS50850">
    <property type="entry name" value="MFS"/>
    <property type="match status" value="1"/>
</dbReference>
<feature type="transmembrane region" description="Helical" evidence="19">
    <location>
        <begin position="1008"/>
        <end position="1025"/>
    </location>
</feature>
<dbReference type="InterPro" id="IPR001842">
    <property type="entry name" value="Peptidase_M36"/>
</dbReference>
<evidence type="ECO:0000313" key="21">
    <source>
        <dbReference type="EMBL" id="THH16081.1"/>
    </source>
</evidence>
<feature type="transmembrane region" description="Helical" evidence="19">
    <location>
        <begin position="807"/>
        <end position="828"/>
    </location>
</feature>
<dbReference type="InterPro" id="IPR011096">
    <property type="entry name" value="FTP_domain"/>
</dbReference>
<keyword evidence="7 19" id="KW-0812">Transmembrane</keyword>
<feature type="compositionally biased region" description="Polar residues" evidence="18">
    <location>
        <begin position="281"/>
        <end position="293"/>
    </location>
</feature>
<feature type="binding site" evidence="17">
    <location>
        <position position="1784"/>
    </location>
    <ligand>
        <name>Zn(2+)</name>
        <dbReference type="ChEBI" id="CHEBI:29105"/>
        <note>catalytic</note>
    </ligand>
</feature>
<feature type="domain" description="Major facilitator superfamily (MFS) profile" evidence="20">
    <location>
        <begin position="739"/>
        <end position="1154"/>
    </location>
</feature>
<feature type="transmembrane region" description="Helical" evidence="19">
    <location>
        <begin position="1222"/>
        <end position="1246"/>
    </location>
</feature>
<dbReference type="Pfam" id="PF07690">
    <property type="entry name" value="MFS_1"/>
    <property type="match status" value="1"/>
</dbReference>
<evidence type="ECO:0000256" key="13">
    <source>
        <dbReference type="ARBA" id="ARBA00023049"/>
    </source>
</evidence>
<organism evidence="21 22">
    <name type="scientific">Bondarzewia mesenterica</name>
    <dbReference type="NCBI Taxonomy" id="1095465"/>
    <lineage>
        <taxon>Eukaryota</taxon>
        <taxon>Fungi</taxon>
        <taxon>Dikarya</taxon>
        <taxon>Basidiomycota</taxon>
        <taxon>Agaricomycotina</taxon>
        <taxon>Agaricomycetes</taxon>
        <taxon>Russulales</taxon>
        <taxon>Bondarzewiaceae</taxon>
        <taxon>Bondarzewia</taxon>
    </lineage>
</organism>
<keyword evidence="14 19" id="KW-0472">Membrane</keyword>
<dbReference type="SUPFAM" id="SSF103473">
    <property type="entry name" value="MFS general substrate transporter"/>
    <property type="match status" value="1"/>
</dbReference>
<accession>A0A4S4LWJ4</accession>
<dbReference type="Gene3D" id="1.10.390.10">
    <property type="entry name" value="Neutral Protease Domain 2"/>
    <property type="match status" value="1"/>
</dbReference>
<dbReference type="EMBL" id="SGPL01000175">
    <property type="protein sequence ID" value="THH16081.1"/>
    <property type="molecule type" value="Genomic_DNA"/>
</dbReference>
<feature type="transmembrane region" description="Helical" evidence="19">
    <location>
        <begin position="868"/>
        <end position="887"/>
    </location>
</feature>
<evidence type="ECO:0000256" key="19">
    <source>
        <dbReference type="SAM" id="Phobius"/>
    </source>
</evidence>
<keyword evidence="4" id="KW-0813">Transport</keyword>
<evidence type="ECO:0000256" key="2">
    <source>
        <dbReference type="ARBA" id="ARBA00004613"/>
    </source>
</evidence>
<dbReference type="Proteomes" id="UP000310158">
    <property type="component" value="Unassembled WGS sequence"/>
</dbReference>
<feature type="transmembrane region" description="Helical" evidence="19">
    <location>
        <begin position="1037"/>
        <end position="1055"/>
    </location>
</feature>
<dbReference type="Gene3D" id="3.10.170.10">
    <property type="match status" value="1"/>
</dbReference>
<feature type="transmembrane region" description="Helical" evidence="19">
    <location>
        <begin position="899"/>
        <end position="921"/>
    </location>
</feature>
<evidence type="ECO:0000313" key="22">
    <source>
        <dbReference type="Proteomes" id="UP000310158"/>
    </source>
</evidence>
<keyword evidence="9" id="KW-0732">Signal</keyword>
<feature type="transmembrane region" description="Helical" evidence="19">
    <location>
        <begin position="1126"/>
        <end position="1147"/>
    </location>
</feature>
<feature type="transmembrane region" description="Helical" evidence="19">
    <location>
        <begin position="834"/>
        <end position="856"/>
    </location>
</feature>
<evidence type="ECO:0000256" key="14">
    <source>
        <dbReference type="ARBA" id="ARBA00023136"/>
    </source>
</evidence>
<feature type="transmembrane region" description="Helical" evidence="19">
    <location>
        <begin position="969"/>
        <end position="996"/>
    </location>
</feature>
<evidence type="ECO:0000256" key="9">
    <source>
        <dbReference type="ARBA" id="ARBA00022729"/>
    </source>
</evidence>
<evidence type="ECO:0000256" key="11">
    <source>
        <dbReference type="ARBA" id="ARBA00022833"/>
    </source>
</evidence>
<feature type="region of interest" description="Disordered" evidence="18">
    <location>
        <begin position="1994"/>
        <end position="2041"/>
    </location>
</feature>
<dbReference type="CDD" id="cd09596">
    <property type="entry name" value="M36"/>
    <property type="match status" value="1"/>
</dbReference>
<dbReference type="FunFam" id="1.20.1250.20:FF:000013">
    <property type="entry name" value="MFS general substrate transporter"/>
    <property type="match status" value="1"/>
</dbReference>
<dbReference type="InterPro" id="IPR027268">
    <property type="entry name" value="Peptidase_M4/M1_CTD_sf"/>
</dbReference>
<dbReference type="Gene3D" id="1.20.1250.20">
    <property type="entry name" value="MFS general substrate transporter like domains"/>
    <property type="match status" value="1"/>
</dbReference>
<evidence type="ECO:0000259" key="20">
    <source>
        <dbReference type="PROSITE" id="PS50850"/>
    </source>
</evidence>
<feature type="transmembrane region" description="Helical" evidence="19">
    <location>
        <begin position="739"/>
        <end position="757"/>
    </location>
</feature>
<comment type="subcellular location">
    <subcellularLocation>
        <location evidence="1">Membrane</location>
        <topology evidence="1">Multi-pass membrane protein</topology>
    </subcellularLocation>
    <subcellularLocation>
        <location evidence="2">Secreted</location>
    </subcellularLocation>
</comment>
<dbReference type="GO" id="GO:0004222">
    <property type="term" value="F:metalloendopeptidase activity"/>
    <property type="evidence" value="ECO:0007669"/>
    <property type="project" value="InterPro"/>
</dbReference>
<dbReference type="GO" id="GO:0005615">
    <property type="term" value="C:extracellular space"/>
    <property type="evidence" value="ECO:0007669"/>
    <property type="project" value="InterPro"/>
</dbReference>
<feature type="compositionally biased region" description="Pro residues" evidence="18">
    <location>
        <begin position="2020"/>
        <end position="2030"/>
    </location>
</feature>
<dbReference type="InterPro" id="IPR036259">
    <property type="entry name" value="MFS_trans_sf"/>
</dbReference>
<dbReference type="InterPro" id="IPR011701">
    <property type="entry name" value="MFS"/>
</dbReference>
<evidence type="ECO:0000256" key="7">
    <source>
        <dbReference type="ARBA" id="ARBA00022692"/>
    </source>
</evidence>
<evidence type="ECO:0000256" key="16">
    <source>
        <dbReference type="PIRSR" id="PIRSR601842-1"/>
    </source>
</evidence>
<feature type="region of interest" description="Disordered" evidence="18">
    <location>
        <begin position="272"/>
        <end position="304"/>
    </location>
</feature>
<feature type="binding site" evidence="17">
    <location>
        <position position="1780"/>
    </location>
    <ligand>
        <name>Zn(2+)</name>
        <dbReference type="ChEBI" id="CHEBI:29105"/>
        <note>catalytic</note>
    </ligand>
</feature>
<dbReference type="FunFam" id="1.20.1250.20:FF:000057">
    <property type="entry name" value="MFS general substrate transporter"/>
    <property type="match status" value="1"/>
</dbReference>
<feature type="binding site" evidence="17">
    <location>
        <position position="1810"/>
    </location>
    <ligand>
        <name>Zn(2+)</name>
        <dbReference type="ChEBI" id="CHEBI:29105"/>
        <note>catalytic</note>
    </ligand>
</feature>
<feature type="transmembrane region" description="Helical" evidence="19">
    <location>
        <begin position="1061"/>
        <end position="1082"/>
    </location>
</feature>
<feature type="compositionally biased region" description="Low complexity" evidence="18">
    <location>
        <begin position="1"/>
        <end position="16"/>
    </location>
</feature>
<evidence type="ECO:0000256" key="6">
    <source>
        <dbReference type="ARBA" id="ARBA00022670"/>
    </source>
</evidence>
<dbReference type="Pfam" id="PF07504">
    <property type="entry name" value="FTP"/>
    <property type="match status" value="1"/>
</dbReference>
<dbReference type="PRINTS" id="PR00999">
    <property type="entry name" value="FUNGALYSIN"/>
</dbReference>
<keyword evidence="22" id="KW-1185">Reference proteome</keyword>
<keyword evidence="10" id="KW-0378">Hydrolase</keyword>
<evidence type="ECO:0000256" key="8">
    <source>
        <dbReference type="ARBA" id="ARBA00022723"/>
    </source>
</evidence>
<feature type="active site" evidence="16">
    <location>
        <position position="1781"/>
    </location>
</feature>
<keyword evidence="15" id="KW-0865">Zymogen</keyword>
<keyword evidence="6" id="KW-0645">Protease</keyword>
<dbReference type="GO" id="GO:0016020">
    <property type="term" value="C:membrane"/>
    <property type="evidence" value="ECO:0007669"/>
    <property type="project" value="UniProtKB-SubCell"/>
</dbReference>
<protein>
    <recommendedName>
        <fullName evidence="20">Major facilitator superfamily (MFS) profile domain-containing protein</fullName>
    </recommendedName>
</protein>
<keyword evidence="5" id="KW-0964">Secreted</keyword>
<comment type="similarity">
    <text evidence="3">Belongs to the peptidase M36 family.</text>
</comment>
<dbReference type="SUPFAM" id="SSF55486">
    <property type="entry name" value="Metalloproteases ('zincins'), catalytic domain"/>
    <property type="match status" value="1"/>
</dbReference>
<dbReference type="GO" id="GO:0006508">
    <property type="term" value="P:proteolysis"/>
    <property type="evidence" value="ECO:0007669"/>
    <property type="project" value="UniProtKB-KW"/>
</dbReference>
<feature type="region of interest" description="Disordered" evidence="18">
    <location>
        <begin position="224"/>
        <end position="246"/>
    </location>
</feature>
<sequence>MSEPSSSTPSLTPQSTGTQESSPSVSAKKFRRQVAFYPNHNASNKPQKPFSRSAAKRGSVMALGSIEHLQHYFTKTGIAAKKESNQQRKGLVPALGGANHVKSNSSLGSIMEFELPPSPVIPMVQRPAFPPYVKTYETDPENLRPSVIEDLIVVEQAWRLTGATREPQPDPRLLGVGKAQSSSNFDVLTLLKTTTRAIRSVRNYIVSLPDETIDSHRQYFRPASLASSAPAPKRLVSQPNDPSDPLTLIRRSALDVLTVLRALEESSRIPLSDDAYDAQSDHGSNQGSHSRVASPTDMLDENEPGVDAETSLAFSVVKVQGRNDSVLVWGDDDVEMNPMSEEDRVTKERWDDRVLSGGWLYRQDVGLDALEKEQGVVGRYFDAVDEILFGGRKGGIRGWQREREKLAKKGIEREERSKSRRVSAPMESVSAGSDIEHVARRVLSMSVVDTRGIMVTDEPDEMDPLEEEEGYISDVQDEDLPEWARKSAFAGDPLARAHALLVSLLPAHLLPLLPREPNRMEFLQALSSGQVLCVAYNAGVRRSRKPWGYIGKNAIHDILALEQAQSAAGDGDKGLKGWTFRRTDNLRLWAAALKLRYLLSIIAPAPPLLLSVKPNSTDTTPMTSPSPSTVKFPSSELPVYFDARLVARREEGWDEMLELTLNRLHISIADSLEPLMSDTIAASNPTYSAEKLKVYSPTASPDGIDVEKLSPILEKEVLSEYIVDPVAEKRLLRRIDIRVLPASMFIYVLNFLGNAKVLNADKGDSLDQTLRVSDKQYLDALTVFFISYSLFEMPSNYMLKKFYPSRWFAFLMLCWGGTAMILGGVQNFGGLTAVRFLLGAFEAGLFPGIIYFLTFWYRPQERAFRTALIAACATVGGAFGGSIAFGVGKLNGVKGLQGWRWLFILEGIPSVACAVMVYIFFPDYPETSKWMSEEERELAVNRIKGDASLGHAKITWAESKATLTDWRLYLHYLAFVSISVPFSSISLFAPTIVAGLGFEGLRAQLFTVPPYVLAFFVTVIVARLSDKYESWSLGSSASLAMSGISFLIQGALPATAFKARYAMLCVAASFSYACNPPLLSWLTANLRNTSATTLAVPLNVTIGTAGQIIGIYIYKAQEAPGYPTGHFTNAAFLLEGAAVVLVLRYIYARRNRHASNSCRWRWSGDRFAERTLVYPRLPKEVAGVQRRADKRQTSIAQALTHTTINPFTGRLLGTYFILHFKVLLLSTMRLFTTSLALAGLAGYALAHSGGVSRRKSLGFGPTHPRAKFNAGPVTVTSNFGKTDDPFEIARSFVSDLLGDQLSPANMFIIRKDSYTDKATGVTHVHVRQLVDGLEVADGDINVNIKNGLVLSYGDSFYRGGNTVGELRTEGPHAQYCQELNSELRRRDRLVKNYITQQQAVSSEQISFADSVNVEAFYGELPHIYESNCAYQDLPPMMPDSGDYNDPRHALLQFMIAATPNQGLANDISENYEQYLQKMTTSAEHHFVGDHTSMTMTIDNVPDAVTPVKAKPVYVQIPEGDTTSLVVSWRFEVEMEDNWYETAVSALYPHRIISVVDWASDAPVPKNPTTPHAVGTYNVFPWGVNDPGVGNRSLQKENVDVLASPLGWHVIPAANDPLARGSSSQGGFINSTATRGNNVFAHENWEGLSNWLENYRPDGSNDMVFNYTYNPKLSDKSDSMAEAKKYINATVTQLFYTTNMVHDLYYRYGFDEVSGNFQQHNFGRGGAENDAVIANAQDGSGFNNANFMTPPDGQNGRCRMYLWNTANPYRDGDLEAGIVIHELSHGLSTRLTGGPANSGCLGWGESGGMGEGWGDFLATTIRSNKEYSDYPMGSWAANQEGGIRNYPYSLNDTVNPSTYKTLDKPGYWGVHAIGEVWAQILWVVSQRLITKHGFVDTLFPPSPLENGTIPVGDFYRPRQYDVAGNEKPLVPKHGNSLIVQLVLNGMKLQQCRPSFFDARDAIIQADEVLTGGENFCDLWNAFAEKGLGKDAKVEGRTPWGGGIRFNGFAVPSPCKSDKTPEPSPEPSPAPGEPGDDDDWPWA</sequence>
<evidence type="ECO:0000256" key="12">
    <source>
        <dbReference type="ARBA" id="ARBA00022989"/>
    </source>
</evidence>
<keyword evidence="11 17" id="KW-0862">Zinc</keyword>
<feature type="transmembrane region" description="Helical" evidence="19">
    <location>
        <begin position="1094"/>
        <end position="1114"/>
    </location>
</feature>
<evidence type="ECO:0000256" key="18">
    <source>
        <dbReference type="SAM" id="MobiDB-lite"/>
    </source>
</evidence>
<keyword evidence="12 19" id="KW-1133">Transmembrane helix</keyword>
<reference evidence="21 22" key="1">
    <citation type="submission" date="2019-02" db="EMBL/GenBank/DDBJ databases">
        <title>Genome sequencing of the rare red list fungi Bondarzewia mesenterica.</title>
        <authorList>
            <person name="Buettner E."/>
            <person name="Kellner H."/>
        </authorList>
    </citation>
    <scope>NUCLEOTIDE SEQUENCE [LARGE SCALE GENOMIC DNA]</scope>
    <source>
        <strain evidence="21 22">DSM 108281</strain>
    </source>
</reference>
<evidence type="ECO:0000256" key="10">
    <source>
        <dbReference type="ARBA" id="ARBA00022801"/>
    </source>
</evidence>
<feature type="binding site" evidence="17">
    <location>
        <position position="1560"/>
    </location>
    <ligand>
        <name>Zn(2+)</name>
        <dbReference type="ChEBI" id="CHEBI:29105"/>
        <note>catalytic</note>
    </ligand>
</feature>
<comment type="cofactor">
    <cofactor evidence="17">
        <name>Zn(2+)</name>
        <dbReference type="ChEBI" id="CHEBI:29105"/>
    </cofactor>
    <text evidence="17">Binds 1 zinc ion per subunit.</text>
</comment>
<proteinExistence type="inferred from homology"/>
<keyword evidence="13" id="KW-0482">Metalloprotease</keyword>
<dbReference type="InterPro" id="IPR050371">
    <property type="entry name" value="Fungal_virulence_M36"/>
</dbReference>
<name>A0A4S4LWJ4_9AGAM</name>
<gene>
    <name evidence="21" type="ORF">EW146_g4494</name>
</gene>
<evidence type="ECO:0000256" key="1">
    <source>
        <dbReference type="ARBA" id="ARBA00004141"/>
    </source>
</evidence>
<evidence type="ECO:0000256" key="4">
    <source>
        <dbReference type="ARBA" id="ARBA00022448"/>
    </source>
</evidence>
<dbReference type="PANTHER" id="PTHR33478">
    <property type="entry name" value="EXTRACELLULAR METALLOPROTEINASE MEP"/>
    <property type="match status" value="1"/>
</dbReference>
<keyword evidence="8 17" id="KW-0479">Metal-binding</keyword>